<dbReference type="OrthoDB" id="6657864at2"/>
<dbReference type="Gene3D" id="3.10.450.50">
    <property type="match status" value="1"/>
</dbReference>
<gene>
    <name evidence="1" type="ORF">BST39_04445</name>
</gene>
<dbReference type="Proteomes" id="UP000192513">
    <property type="component" value="Unassembled WGS sequence"/>
</dbReference>
<dbReference type="SUPFAM" id="SSF54427">
    <property type="entry name" value="NTF2-like"/>
    <property type="match status" value="1"/>
</dbReference>
<dbReference type="STRING" id="590652.BST39_04445"/>
<name>A0A1X0IFY7_9MYCO</name>
<keyword evidence="2" id="KW-1185">Reference proteome</keyword>
<accession>A0A1X0IFY7</accession>
<sequence>MTESNARRDELIGVAWEPWHLFSEGKIDEGLSLLSDDGTFWEVSSRESRPMPEMKTFIAQLLSIVPIRFTLIDAIVEGNRAVLLAESEGHIDANEYYRNAYSFVVRVDPASGQVVSVREYSDTLHGFKVLVPVLRRASIARNETSASAEVIES</sequence>
<proteinExistence type="predicted"/>
<dbReference type="AlphaFoldDB" id="A0A1X0IFY7"/>
<evidence type="ECO:0000313" key="1">
    <source>
        <dbReference type="EMBL" id="ORB45467.1"/>
    </source>
</evidence>
<dbReference type="RefSeq" id="WP_158086183.1">
    <property type="nucleotide sequence ID" value="NZ_AP022619.1"/>
</dbReference>
<reference evidence="1 2" key="1">
    <citation type="submission" date="2017-02" db="EMBL/GenBank/DDBJ databases">
        <title>The new phylogeny of genus Mycobacterium.</title>
        <authorList>
            <person name="Tortoli E."/>
            <person name="Trovato A."/>
            <person name="Cirillo D.M."/>
        </authorList>
    </citation>
    <scope>NUCLEOTIDE SEQUENCE [LARGE SCALE GENOMIC DNA]</scope>
    <source>
        <strain evidence="1 2">DSM 45000</strain>
    </source>
</reference>
<evidence type="ECO:0008006" key="3">
    <source>
        <dbReference type="Google" id="ProtNLM"/>
    </source>
</evidence>
<dbReference type="EMBL" id="MVIE01000004">
    <property type="protein sequence ID" value="ORB45467.1"/>
    <property type="molecule type" value="Genomic_DNA"/>
</dbReference>
<dbReference type="InterPro" id="IPR032710">
    <property type="entry name" value="NTF2-like_dom_sf"/>
</dbReference>
<comment type="caution">
    <text evidence="1">The sequence shown here is derived from an EMBL/GenBank/DDBJ whole genome shotgun (WGS) entry which is preliminary data.</text>
</comment>
<organism evidence="1 2">
    <name type="scientific">Mycobacterium paraseoulense</name>
    <dbReference type="NCBI Taxonomy" id="590652"/>
    <lineage>
        <taxon>Bacteria</taxon>
        <taxon>Bacillati</taxon>
        <taxon>Actinomycetota</taxon>
        <taxon>Actinomycetes</taxon>
        <taxon>Mycobacteriales</taxon>
        <taxon>Mycobacteriaceae</taxon>
        <taxon>Mycobacterium</taxon>
    </lineage>
</organism>
<protein>
    <recommendedName>
        <fullName evidence="3">SnoaL-like domain-containing protein</fullName>
    </recommendedName>
</protein>
<evidence type="ECO:0000313" key="2">
    <source>
        <dbReference type="Proteomes" id="UP000192513"/>
    </source>
</evidence>